<reference evidence="5 6" key="1">
    <citation type="submission" date="2019-12" db="EMBL/GenBank/DDBJ databases">
        <title>Genomic-based taxomic classification of the family Erythrobacteraceae.</title>
        <authorList>
            <person name="Xu L."/>
        </authorList>
    </citation>
    <scope>NUCLEOTIDE SEQUENCE [LARGE SCALE GENOMIC DNA]</scope>
    <source>
        <strain evidence="5 6">KCTC 42453</strain>
    </source>
</reference>
<feature type="signal peptide" evidence="3">
    <location>
        <begin position="1"/>
        <end position="25"/>
    </location>
</feature>
<evidence type="ECO:0000256" key="1">
    <source>
        <dbReference type="ARBA" id="ARBA00022679"/>
    </source>
</evidence>
<feature type="domain" description="Methyltransferase" evidence="4">
    <location>
        <begin position="75"/>
        <end position="185"/>
    </location>
</feature>
<dbReference type="Gene3D" id="3.40.50.150">
    <property type="entry name" value="Vaccinia Virus protein VP39"/>
    <property type="match status" value="1"/>
</dbReference>
<evidence type="ECO:0000313" key="6">
    <source>
        <dbReference type="Proteomes" id="UP000431922"/>
    </source>
</evidence>
<organism evidence="5 6">
    <name type="scientific">Allopontixanthobacter sediminis</name>
    <dbReference type="NCBI Taxonomy" id="1689985"/>
    <lineage>
        <taxon>Bacteria</taxon>
        <taxon>Pseudomonadati</taxon>
        <taxon>Pseudomonadota</taxon>
        <taxon>Alphaproteobacteria</taxon>
        <taxon>Sphingomonadales</taxon>
        <taxon>Erythrobacteraceae</taxon>
        <taxon>Allopontixanthobacter</taxon>
    </lineage>
</organism>
<dbReference type="Pfam" id="PF13847">
    <property type="entry name" value="Methyltransf_31"/>
    <property type="match status" value="1"/>
</dbReference>
<feature type="chain" id="PRO_5032967292" evidence="3">
    <location>
        <begin position="26"/>
        <end position="252"/>
    </location>
</feature>
<dbReference type="Proteomes" id="UP000431922">
    <property type="component" value="Unassembled WGS sequence"/>
</dbReference>
<dbReference type="OrthoDB" id="9784101at2"/>
<evidence type="ECO:0000256" key="3">
    <source>
        <dbReference type="SAM" id="SignalP"/>
    </source>
</evidence>
<dbReference type="PANTHER" id="PTHR43861">
    <property type="entry name" value="TRANS-ACONITATE 2-METHYLTRANSFERASE-RELATED"/>
    <property type="match status" value="1"/>
</dbReference>
<dbReference type="GO" id="GO:0032259">
    <property type="term" value="P:methylation"/>
    <property type="evidence" value="ECO:0007669"/>
    <property type="project" value="UniProtKB-KW"/>
</dbReference>
<accession>A0A845AZW0</accession>
<evidence type="ECO:0000256" key="2">
    <source>
        <dbReference type="SAM" id="MobiDB-lite"/>
    </source>
</evidence>
<dbReference type="AlphaFoldDB" id="A0A845AZW0"/>
<gene>
    <name evidence="5" type="ORF">GRI65_03430</name>
</gene>
<keyword evidence="5" id="KW-0489">Methyltransferase</keyword>
<dbReference type="InterPro" id="IPR029063">
    <property type="entry name" value="SAM-dependent_MTases_sf"/>
</dbReference>
<dbReference type="PANTHER" id="PTHR43861:SF3">
    <property type="entry name" value="PUTATIVE (AFU_ORTHOLOGUE AFUA_2G14390)-RELATED"/>
    <property type="match status" value="1"/>
</dbReference>
<dbReference type="RefSeq" id="WP_160755102.1">
    <property type="nucleotide sequence ID" value="NZ_WTYL01000001.1"/>
</dbReference>
<feature type="compositionally biased region" description="Polar residues" evidence="2">
    <location>
        <begin position="242"/>
        <end position="252"/>
    </location>
</feature>
<keyword evidence="1 5" id="KW-0808">Transferase</keyword>
<evidence type="ECO:0000259" key="4">
    <source>
        <dbReference type="Pfam" id="PF13847"/>
    </source>
</evidence>
<name>A0A845AZW0_9SPHN</name>
<sequence>MIAWTSSLHGAVWALALLGTSACQPAENRSDRPETSLEFPQADRPVSDLGANQFSTETARDAAGEAQKVMDLAEIKPGMTVADIGAGEGYYTVRLADRVGESGRVLAQDIDREALERLARRVERQRFDNVSIKPGESDDPRLPEDSFDRIFLVHMYHEVREPYAFLWRLWPALREGGQVIVVDVDRPTDQHGIDPLLLSCEFRQVGFELVAFRDAPELAGYYAQFKAAATRPEPSEIKPCQGSPSGAGNAGN</sequence>
<protein>
    <submittedName>
        <fullName evidence="5">Methyltransferase domain-containing protein</fullName>
    </submittedName>
</protein>
<dbReference type="GO" id="GO:0008168">
    <property type="term" value="F:methyltransferase activity"/>
    <property type="evidence" value="ECO:0007669"/>
    <property type="project" value="UniProtKB-KW"/>
</dbReference>
<proteinExistence type="predicted"/>
<feature type="region of interest" description="Disordered" evidence="2">
    <location>
        <begin position="25"/>
        <end position="49"/>
    </location>
</feature>
<dbReference type="SUPFAM" id="SSF53335">
    <property type="entry name" value="S-adenosyl-L-methionine-dependent methyltransferases"/>
    <property type="match status" value="1"/>
</dbReference>
<keyword evidence="6" id="KW-1185">Reference proteome</keyword>
<dbReference type="EMBL" id="WTYL01000001">
    <property type="protein sequence ID" value="MXP43508.1"/>
    <property type="molecule type" value="Genomic_DNA"/>
</dbReference>
<dbReference type="CDD" id="cd02440">
    <property type="entry name" value="AdoMet_MTases"/>
    <property type="match status" value="1"/>
</dbReference>
<evidence type="ECO:0000313" key="5">
    <source>
        <dbReference type="EMBL" id="MXP43508.1"/>
    </source>
</evidence>
<feature type="region of interest" description="Disordered" evidence="2">
    <location>
        <begin position="233"/>
        <end position="252"/>
    </location>
</feature>
<comment type="caution">
    <text evidence="5">The sequence shown here is derived from an EMBL/GenBank/DDBJ whole genome shotgun (WGS) entry which is preliminary data.</text>
</comment>
<dbReference type="InterPro" id="IPR025714">
    <property type="entry name" value="Methyltranfer_dom"/>
</dbReference>
<keyword evidence="3" id="KW-0732">Signal</keyword>